<accession>A0A814P319</accession>
<evidence type="ECO:0000256" key="3">
    <source>
        <dbReference type="ARBA" id="ARBA00023163"/>
    </source>
</evidence>
<dbReference type="GO" id="GO:0046983">
    <property type="term" value="F:protein dimerization activity"/>
    <property type="evidence" value="ECO:0007669"/>
    <property type="project" value="InterPro"/>
</dbReference>
<keyword evidence="2" id="KW-0805">Transcription regulation</keyword>
<proteinExistence type="predicted"/>
<name>A0A814P319_ADIRI</name>
<evidence type="ECO:0000259" key="7">
    <source>
        <dbReference type="PROSITE" id="PS50888"/>
    </source>
</evidence>
<dbReference type="OrthoDB" id="10030056at2759"/>
<evidence type="ECO:0000256" key="1">
    <source>
        <dbReference type="ARBA" id="ARBA00004123"/>
    </source>
</evidence>
<dbReference type="Pfam" id="PF00010">
    <property type="entry name" value="HLH"/>
    <property type="match status" value="1"/>
</dbReference>
<dbReference type="Proteomes" id="UP000663852">
    <property type="component" value="Unassembled WGS sequence"/>
</dbReference>
<dbReference type="InterPro" id="IPR036638">
    <property type="entry name" value="HLH_DNA-bd_sf"/>
</dbReference>
<sequence>MSFQKCALGDATISDRRYSSSSHLEIILDDHSDCDSMFDDYNSSVCEPKTSTTKDEHNAHERHKKRMLKTPKPHRLIEKRRRDRMNSSLSTLLNLVPHQKDENHKRIEKTEIIEMAIKYIHTILENNQKAADTLNAEKQTIIKLNAYRSGYLNCIYDAYEHFEKQPSHQRILPDFVKYSTNKETELNNLIDLPEKKTLLKTRARSAGHGEQMCSVSDVQSMTESDCDVQFSIDGGENYPRQTKVPIFVLHPSGTHYVPMHIDSSVVSQVFRKKPNASHPSCADEKAHCHPISIPVNFSPEPIVLGLRCLCPVDDKQQHPFEQIFSCKEQTTNISECIFEQYISRLTTNYINTLIILSGQSCEIIQLQTTLISLTLTSLHRFTVEQDQNLILRVSIQEFASDNLTSRGKFVILPSDYSTETFDQLKQSCLDHQSCPLLITFHLLNRLSNKQCVQLHLLSTNDKHPESTNLEEFSNLLLSLSLSLPSNRQKQSFHLSNPRNSHEQSLFSLTSIFHEYVINIEEHFLYILATITNDKQLKSYSKIQRLLKLRRTRSKMSRESTSVETVLNRPHEEIWVDGPLSSSHPKNEIWIDGPRQFSPRSPKISSHRSTPRHRSKPMHTKAKLVSYSPHDHEDSKNFDTESVVSSHCHLPVLPVFKDHTLLPFRSNQLLTKTKPVTTVDSPKLNLKLSTNKLNDDLEMLEKTLETLLVPSPIVPNATDNQSTMSKSLNRIDHLSSLMSNDEKTKRLSRIVSPTRFDKILPIDDTHPSVPNSPLIIPRTRRARTSTNKPQIPLRTTSLAESTTRPSIFQRIFGLRSSHPQQTIVIQSPPSSPLISPLTVTLDSHDDLMPLTTSSTASSASGRASSSGYESMSNTILEEMLASMPTNITNANNSIKIRNKSTRKDDRRTNSNGSWNSPTIADKSNSQQRIYQLKHRQSELKFELAMTKTFLLMDKNRTLDRSEFPKPTIPNSPLRKNYDEEHELEKDIEFLERRLATAKSQLKLSTYDKSKQLLS</sequence>
<keyword evidence="3" id="KW-0804">Transcription</keyword>
<evidence type="ECO:0000256" key="2">
    <source>
        <dbReference type="ARBA" id="ARBA00023015"/>
    </source>
</evidence>
<dbReference type="GO" id="GO:0005634">
    <property type="term" value="C:nucleus"/>
    <property type="evidence" value="ECO:0007669"/>
    <property type="project" value="UniProtKB-SubCell"/>
</dbReference>
<organism evidence="8 9">
    <name type="scientific">Adineta ricciae</name>
    <name type="common">Rotifer</name>
    <dbReference type="NCBI Taxonomy" id="249248"/>
    <lineage>
        <taxon>Eukaryota</taxon>
        <taxon>Metazoa</taxon>
        <taxon>Spiralia</taxon>
        <taxon>Gnathifera</taxon>
        <taxon>Rotifera</taxon>
        <taxon>Eurotatoria</taxon>
        <taxon>Bdelloidea</taxon>
        <taxon>Adinetida</taxon>
        <taxon>Adinetidae</taxon>
        <taxon>Adineta</taxon>
    </lineage>
</organism>
<feature type="compositionally biased region" description="Polar residues" evidence="6">
    <location>
        <begin position="908"/>
        <end position="924"/>
    </location>
</feature>
<evidence type="ECO:0000256" key="6">
    <source>
        <dbReference type="SAM" id="MobiDB-lite"/>
    </source>
</evidence>
<feature type="coiled-coil region" evidence="5">
    <location>
        <begin position="972"/>
        <end position="999"/>
    </location>
</feature>
<comment type="subcellular location">
    <subcellularLocation>
        <location evidence="1">Nucleus</location>
    </subcellularLocation>
</comment>
<keyword evidence="4" id="KW-0539">Nucleus</keyword>
<dbReference type="Gene3D" id="4.10.280.10">
    <property type="entry name" value="Helix-loop-helix DNA-binding domain"/>
    <property type="match status" value="1"/>
</dbReference>
<dbReference type="PROSITE" id="PS50888">
    <property type="entry name" value="BHLH"/>
    <property type="match status" value="1"/>
</dbReference>
<feature type="region of interest" description="Disordered" evidence="6">
    <location>
        <begin position="844"/>
        <end position="869"/>
    </location>
</feature>
<evidence type="ECO:0000256" key="4">
    <source>
        <dbReference type="ARBA" id="ARBA00023242"/>
    </source>
</evidence>
<feature type="region of interest" description="Disordered" evidence="6">
    <location>
        <begin position="590"/>
        <end position="620"/>
    </location>
</feature>
<evidence type="ECO:0000313" key="8">
    <source>
        <dbReference type="EMBL" id="CAF1099259.1"/>
    </source>
</evidence>
<feature type="region of interest" description="Disordered" evidence="6">
    <location>
        <begin position="890"/>
        <end position="924"/>
    </location>
</feature>
<dbReference type="SUPFAM" id="SSF47459">
    <property type="entry name" value="HLH, helix-loop-helix DNA-binding domain"/>
    <property type="match status" value="1"/>
</dbReference>
<comment type="caution">
    <text evidence="8">The sequence shown here is derived from an EMBL/GenBank/DDBJ whole genome shotgun (WGS) entry which is preliminary data.</text>
</comment>
<dbReference type="SMART" id="SM00353">
    <property type="entry name" value="HLH"/>
    <property type="match status" value="1"/>
</dbReference>
<dbReference type="EMBL" id="CAJNOJ010000097">
    <property type="protein sequence ID" value="CAF1099259.1"/>
    <property type="molecule type" value="Genomic_DNA"/>
</dbReference>
<reference evidence="8" key="1">
    <citation type="submission" date="2021-02" db="EMBL/GenBank/DDBJ databases">
        <authorList>
            <person name="Nowell W R."/>
        </authorList>
    </citation>
    <scope>NUCLEOTIDE SEQUENCE</scope>
</reference>
<dbReference type="InterPro" id="IPR050370">
    <property type="entry name" value="HES_HEY"/>
</dbReference>
<feature type="region of interest" description="Disordered" evidence="6">
    <location>
        <begin position="47"/>
        <end position="68"/>
    </location>
</feature>
<feature type="domain" description="BHLH" evidence="7">
    <location>
        <begin position="69"/>
        <end position="123"/>
    </location>
</feature>
<protein>
    <recommendedName>
        <fullName evidence="7">BHLH domain-containing protein</fullName>
    </recommendedName>
</protein>
<dbReference type="AlphaFoldDB" id="A0A814P319"/>
<dbReference type="InterPro" id="IPR011598">
    <property type="entry name" value="bHLH_dom"/>
</dbReference>
<feature type="compositionally biased region" description="Low complexity" evidence="6">
    <location>
        <begin position="850"/>
        <end position="866"/>
    </location>
</feature>
<feature type="compositionally biased region" description="Basic residues" evidence="6">
    <location>
        <begin position="604"/>
        <end position="620"/>
    </location>
</feature>
<gene>
    <name evidence="8" type="ORF">EDS130_LOCUS19902</name>
</gene>
<evidence type="ECO:0000313" key="9">
    <source>
        <dbReference type="Proteomes" id="UP000663852"/>
    </source>
</evidence>
<dbReference type="PANTHER" id="PTHR10985">
    <property type="entry name" value="BASIC HELIX-LOOP-HELIX TRANSCRIPTION FACTOR, HES-RELATED"/>
    <property type="match status" value="1"/>
</dbReference>
<keyword evidence="5" id="KW-0175">Coiled coil</keyword>
<evidence type="ECO:0000256" key="5">
    <source>
        <dbReference type="SAM" id="Coils"/>
    </source>
</evidence>